<accession>A0ABN5RC90</accession>
<dbReference type="Proteomes" id="UP000268669">
    <property type="component" value="Chromosome"/>
</dbReference>
<organism evidence="1 2">
    <name type="scientific">Yersinia pseudotuberculosis</name>
    <dbReference type="NCBI Taxonomy" id="633"/>
    <lineage>
        <taxon>Bacteria</taxon>
        <taxon>Pseudomonadati</taxon>
        <taxon>Pseudomonadota</taxon>
        <taxon>Gammaproteobacteria</taxon>
        <taxon>Enterobacterales</taxon>
        <taxon>Yersiniaceae</taxon>
        <taxon>Yersinia</taxon>
    </lineage>
</organism>
<evidence type="ECO:0000313" key="1">
    <source>
        <dbReference type="EMBL" id="AYW94040.1"/>
    </source>
</evidence>
<name>A0ABN5RC90_YERPU</name>
<gene>
    <name evidence="1" type="ORF">EGX47_23685</name>
</gene>
<keyword evidence="2" id="KW-1185">Reference proteome</keyword>
<proteinExistence type="predicted"/>
<evidence type="ECO:0000313" key="2">
    <source>
        <dbReference type="Proteomes" id="UP000268669"/>
    </source>
</evidence>
<sequence length="80" mass="9332">MFFILNKITNIWQKVAKICRLIAKMFNRVKSEVIIHISAESEGRNQRIIGLKLKWRYLRVGEDEKLRNMCVGEITVGRAG</sequence>
<dbReference type="EMBL" id="CP033713">
    <property type="protein sequence ID" value="AYW94040.1"/>
    <property type="molecule type" value="Genomic_DNA"/>
</dbReference>
<protein>
    <submittedName>
        <fullName evidence="1">Uncharacterized protein</fullName>
    </submittedName>
</protein>
<reference evidence="1" key="1">
    <citation type="submission" date="2018-11" db="EMBL/GenBank/DDBJ databases">
        <title>FDA dAtabase for Regulatory Grade micrObial Sequences (FDA-ARGOS): Supporting development and validation of Infectious Disease Dx tests.</title>
        <authorList>
            <person name="Bliska J."/>
            <person name="Cleland M.-M."/>
            <person name="Tallon L."/>
            <person name="Sadzewicz L."/>
            <person name="Zhao X."/>
            <person name="Vavikolanu K."/>
            <person name="Mehta A."/>
            <person name="Aluvathingal J."/>
            <person name="Nadendla S."/>
            <person name="Yan Y."/>
            <person name="Sichtig H."/>
        </authorList>
    </citation>
    <scope>NUCLEOTIDE SEQUENCE [LARGE SCALE GENOMIC DNA]</scope>
    <source>
        <strain evidence="1">FDAARGOS_581</strain>
    </source>
</reference>